<name>A0A1X7VXN9_AMPQE</name>
<accession>A0A1X7VXN9</accession>
<evidence type="ECO:0000313" key="2">
    <source>
        <dbReference type="Proteomes" id="UP000007879"/>
    </source>
</evidence>
<organism evidence="1">
    <name type="scientific">Amphimedon queenslandica</name>
    <name type="common">Sponge</name>
    <dbReference type="NCBI Taxonomy" id="400682"/>
    <lineage>
        <taxon>Eukaryota</taxon>
        <taxon>Metazoa</taxon>
        <taxon>Porifera</taxon>
        <taxon>Demospongiae</taxon>
        <taxon>Heteroscleromorpha</taxon>
        <taxon>Haplosclerida</taxon>
        <taxon>Niphatidae</taxon>
        <taxon>Amphimedon</taxon>
    </lineage>
</organism>
<dbReference type="Proteomes" id="UP000007879">
    <property type="component" value="Unassembled WGS sequence"/>
</dbReference>
<dbReference type="InParanoid" id="A0A1X7VXN9"/>
<dbReference type="EnsemblMetazoa" id="Aqu2.1.44184_001">
    <property type="protein sequence ID" value="Aqu2.1.44184_001"/>
    <property type="gene ID" value="Aqu2.1.44184"/>
</dbReference>
<sequence length="865" mass="97200">MYPARTEKRQCSSIVPGKIKDKLLGLRSTCMCKKRRLAKAEPRDEKSLSLEEMEVDGFLNICERRQSYIERQSSDDPDYVFIDKTEHGSRDLNLSMSTELNLSSPLSLGDITTDSTNTSQNLPEITKNISICNICLLGSKDQIATTCKALFGFEPSNGLYLLSDGELCPILTENLMSSFGTRGSNSPPPPVTHSYRSFNQLLRNQFSSSFLSPSSQPLVLHIHQHVNGTDFPFCSVLEPQFYSLWKPTLFLSSSLKSLPDTQVTSPVHYFLSGKTQTKMDLLLQQANVVSTAQSSTPSQILFHLSDADQFRKETCFGDQALTGEVLESIGNCLVSKLSKMFEENTNRSCSPKVLITNDLDSPPPVADILNHKESFCWEWFSFTVYIKAYSLKYNVPVLSMKQFIEVADVFLISPEDLHILISTLQSLQLVLKISDSCVVIDPQWLFSSLGQLKSLSQTTRIDCPYLFNIDWKKDNDDAKSDSLRSLVHLLGAHSLLVNRGKPTEYFSTLFLPFHQSLEFPENPRISPIYILTPLGSMPPGFFEKLVASLWMKSSTILKLSKCQCRSLAVFEMKLDKLGDYSIQLSNVHGYIKVSLATLYNVPVQYSSLCTVAGKIIGELKERISELLPPEISNQQALSGFFECRDSRCSQVKGHLHLTRVLTSYLECMRKLYRTKLCDVDNSRSFWIATKATEHHEYFNVESSYLFPKATRPASIISDDIVLDTITSNNIKIVAMQDSLSSDTEGGDSIISKYIESHYTHIVDHLDLGVRNHLYQSKILVSPDQLDAIVIAENNSQRSQAVKVILDAVTGAGFKGVMCLVAAIKADRGLDEKDDHYMLYELLTTDRVYATLKTCWIRTVIEQFCA</sequence>
<gene>
    <name evidence="1" type="primary">109580694</name>
</gene>
<dbReference type="KEGG" id="aqu:109580694"/>
<evidence type="ECO:0000313" key="1">
    <source>
        <dbReference type="EnsemblMetazoa" id="Aqu2.1.44184_001"/>
    </source>
</evidence>
<dbReference type="EnsemblMetazoa" id="XM_019994148.1">
    <property type="protein sequence ID" value="XP_019849707.1"/>
    <property type="gene ID" value="LOC109580694"/>
</dbReference>
<reference evidence="2" key="1">
    <citation type="journal article" date="2010" name="Nature">
        <title>The Amphimedon queenslandica genome and the evolution of animal complexity.</title>
        <authorList>
            <person name="Srivastava M."/>
            <person name="Simakov O."/>
            <person name="Chapman J."/>
            <person name="Fahey B."/>
            <person name="Gauthier M.E."/>
            <person name="Mitros T."/>
            <person name="Richards G.S."/>
            <person name="Conaco C."/>
            <person name="Dacre M."/>
            <person name="Hellsten U."/>
            <person name="Larroux C."/>
            <person name="Putnam N.H."/>
            <person name="Stanke M."/>
            <person name="Adamska M."/>
            <person name="Darling A."/>
            <person name="Degnan S.M."/>
            <person name="Oakley T.H."/>
            <person name="Plachetzki D.C."/>
            <person name="Zhai Y."/>
            <person name="Adamski M."/>
            <person name="Calcino A."/>
            <person name="Cummins S.F."/>
            <person name="Goodstein D.M."/>
            <person name="Harris C."/>
            <person name="Jackson D.J."/>
            <person name="Leys S.P."/>
            <person name="Shu S."/>
            <person name="Woodcroft B.J."/>
            <person name="Vervoort M."/>
            <person name="Kosik K.S."/>
            <person name="Manning G."/>
            <person name="Degnan B.M."/>
            <person name="Rokhsar D.S."/>
        </authorList>
    </citation>
    <scope>NUCLEOTIDE SEQUENCE [LARGE SCALE GENOMIC DNA]</scope>
</reference>
<proteinExistence type="predicted"/>
<keyword evidence="2" id="KW-1185">Reference proteome</keyword>
<protein>
    <submittedName>
        <fullName evidence="1">Uncharacterized protein</fullName>
    </submittedName>
</protein>
<dbReference type="AlphaFoldDB" id="A0A1X7VXN9"/>
<reference evidence="1" key="2">
    <citation type="submission" date="2017-05" db="UniProtKB">
        <authorList>
            <consortium name="EnsemblMetazoa"/>
        </authorList>
    </citation>
    <scope>IDENTIFICATION</scope>
</reference>